<feature type="transmembrane region" description="Helical" evidence="1">
    <location>
        <begin position="80"/>
        <end position="101"/>
    </location>
</feature>
<keyword evidence="1" id="KW-0812">Transmembrane</keyword>
<feature type="transmembrane region" description="Helical" evidence="1">
    <location>
        <begin position="113"/>
        <end position="135"/>
    </location>
</feature>
<dbReference type="RefSeq" id="WP_273949715.1">
    <property type="nucleotide sequence ID" value="NZ_JAQSIP010000002.1"/>
</dbReference>
<name>A0ABT5MZF6_9BURK</name>
<protein>
    <submittedName>
        <fullName evidence="2">Uncharacterized protein</fullName>
    </submittedName>
</protein>
<dbReference type="PROSITE" id="PS51257">
    <property type="entry name" value="PROKAR_LIPOPROTEIN"/>
    <property type="match status" value="1"/>
</dbReference>
<evidence type="ECO:0000256" key="1">
    <source>
        <dbReference type="SAM" id="Phobius"/>
    </source>
</evidence>
<keyword evidence="3" id="KW-1185">Reference proteome</keyword>
<evidence type="ECO:0000313" key="2">
    <source>
        <dbReference type="EMBL" id="MDD0838148.1"/>
    </source>
</evidence>
<keyword evidence="1" id="KW-1133">Transmembrane helix</keyword>
<dbReference type="EMBL" id="JAQSIP010000002">
    <property type="protein sequence ID" value="MDD0838148.1"/>
    <property type="molecule type" value="Genomic_DNA"/>
</dbReference>
<sequence length="166" mass="17843">MHLKTAVFGVGVVALIGLVVACRLALRERKTGAQGDTQGADNGERLPIRRPGRRSILIAIPGCILSMALMQVLFSHSGRALFSSLVPLAIALSLIGLFVLGRWRLRAWMAQPACLIVGALGFVVWPSVSAAAWAWPVNGVILFIYGACSALLFLGCLRYMEAFPRP</sequence>
<feature type="transmembrane region" description="Helical" evidence="1">
    <location>
        <begin position="55"/>
        <end position="74"/>
    </location>
</feature>
<dbReference type="Proteomes" id="UP001528673">
    <property type="component" value="Unassembled WGS sequence"/>
</dbReference>
<keyword evidence="1" id="KW-0472">Membrane</keyword>
<accession>A0ABT5MZF6</accession>
<feature type="transmembrane region" description="Helical" evidence="1">
    <location>
        <begin position="141"/>
        <end position="160"/>
    </location>
</feature>
<evidence type="ECO:0000313" key="3">
    <source>
        <dbReference type="Proteomes" id="UP001528673"/>
    </source>
</evidence>
<feature type="transmembrane region" description="Helical" evidence="1">
    <location>
        <begin position="6"/>
        <end position="26"/>
    </location>
</feature>
<organism evidence="2 3">
    <name type="scientific">Curvibacter cyanobacteriorum</name>
    <dbReference type="NCBI Taxonomy" id="3026422"/>
    <lineage>
        <taxon>Bacteria</taxon>
        <taxon>Pseudomonadati</taxon>
        <taxon>Pseudomonadota</taxon>
        <taxon>Betaproteobacteria</taxon>
        <taxon>Burkholderiales</taxon>
        <taxon>Comamonadaceae</taxon>
        <taxon>Curvibacter</taxon>
    </lineage>
</organism>
<gene>
    <name evidence="2" type="ORF">PSQ40_06150</name>
</gene>
<proteinExistence type="predicted"/>
<reference evidence="2 3" key="1">
    <citation type="submission" date="2023-02" db="EMBL/GenBank/DDBJ databases">
        <title>Bacterial whole genomic sequence of Curvibacter sp. HBC61.</title>
        <authorList>
            <person name="Le V."/>
            <person name="Ko S.-R."/>
            <person name="Ahn C.-Y."/>
            <person name="Oh H.-M."/>
        </authorList>
    </citation>
    <scope>NUCLEOTIDE SEQUENCE [LARGE SCALE GENOMIC DNA]</scope>
    <source>
        <strain evidence="2 3">HBC61</strain>
    </source>
</reference>
<comment type="caution">
    <text evidence="2">The sequence shown here is derived from an EMBL/GenBank/DDBJ whole genome shotgun (WGS) entry which is preliminary data.</text>
</comment>